<evidence type="ECO:0000313" key="3">
    <source>
        <dbReference type="Proteomes" id="UP001303222"/>
    </source>
</evidence>
<protein>
    <submittedName>
        <fullName evidence="2">Uncharacterized protein</fullName>
    </submittedName>
</protein>
<feature type="region of interest" description="Disordered" evidence="1">
    <location>
        <begin position="61"/>
        <end position="87"/>
    </location>
</feature>
<sequence>MESTDGLTRKMEDMALNPKARALTPSTYTATTSSYAHSVFSQLQPESNSSFTAYTTRPTGFTFSNPTARGSSSMTTTTADTTSTTTQSEDHNLAKILMNCDDPVGLYNFRLYNSKSNLHKSPSHYRPFASSHRITKSRSNPSLRKRYRQSRQQIQVPFPSTIVHEARVERVPGTKTIIATAAEEEAKEEKDRKTMTFFLDCLRRTRERVAAEKAAEAARKSRLGLEMGAFGEAWMPKEKVSRRYVNEEDQLVEVGWHKAIYPTWSWEEASDDDGLDVADAVDKNNWREEDDMLTTHTMEGKLWGGNDDDDDDDEMVE</sequence>
<dbReference type="Proteomes" id="UP001303222">
    <property type="component" value="Unassembled WGS sequence"/>
</dbReference>
<proteinExistence type="predicted"/>
<name>A0AAN6SBX7_9PEZI</name>
<feature type="region of interest" description="Disordered" evidence="1">
    <location>
        <begin position="297"/>
        <end position="317"/>
    </location>
</feature>
<gene>
    <name evidence="2" type="ORF">QBC32DRAFT_328497</name>
</gene>
<evidence type="ECO:0000313" key="2">
    <source>
        <dbReference type="EMBL" id="KAK3947538.1"/>
    </source>
</evidence>
<feature type="region of interest" description="Disordered" evidence="1">
    <location>
        <begin position="122"/>
        <end position="143"/>
    </location>
</feature>
<reference evidence="2" key="2">
    <citation type="submission" date="2023-06" db="EMBL/GenBank/DDBJ databases">
        <authorList>
            <consortium name="Lawrence Berkeley National Laboratory"/>
            <person name="Mondo S.J."/>
            <person name="Hensen N."/>
            <person name="Bonometti L."/>
            <person name="Westerberg I."/>
            <person name="Brannstrom I.O."/>
            <person name="Guillou S."/>
            <person name="Cros-Aarteil S."/>
            <person name="Calhoun S."/>
            <person name="Haridas S."/>
            <person name="Kuo A."/>
            <person name="Pangilinan J."/>
            <person name="Riley R."/>
            <person name="Labutti K."/>
            <person name="Andreopoulos B."/>
            <person name="Lipzen A."/>
            <person name="Chen C."/>
            <person name="Yanf M."/>
            <person name="Daum C."/>
            <person name="Ng V."/>
            <person name="Clum A."/>
            <person name="Steindorff A."/>
            <person name="Ohm R."/>
            <person name="Martin F."/>
            <person name="Silar P."/>
            <person name="Natvig D."/>
            <person name="Lalanne C."/>
            <person name="Gautier V."/>
            <person name="Ament-Velasquez S.L."/>
            <person name="Kruys A."/>
            <person name="Hutchinson M.I."/>
            <person name="Powell A.J."/>
            <person name="Barry K."/>
            <person name="Miller A.N."/>
            <person name="Grigoriev I.V."/>
            <person name="Debuchy R."/>
            <person name="Gladieux P."/>
            <person name="Thoren M.H."/>
            <person name="Johannesson H."/>
        </authorList>
    </citation>
    <scope>NUCLEOTIDE SEQUENCE</scope>
    <source>
        <strain evidence="2">CBS 626.80</strain>
    </source>
</reference>
<dbReference type="EMBL" id="MU859339">
    <property type="protein sequence ID" value="KAK3947538.1"/>
    <property type="molecule type" value="Genomic_DNA"/>
</dbReference>
<reference evidence="2" key="1">
    <citation type="journal article" date="2023" name="Mol. Phylogenet. Evol.">
        <title>Genome-scale phylogeny and comparative genomics of the fungal order Sordariales.</title>
        <authorList>
            <person name="Hensen N."/>
            <person name="Bonometti L."/>
            <person name="Westerberg I."/>
            <person name="Brannstrom I.O."/>
            <person name="Guillou S."/>
            <person name="Cros-Aarteil S."/>
            <person name="Calhoun S."/>
            <person name="Haridas S."/>
            <person name="Kuo A."/>
            <person name="Mondo S."/>
            <person name="Pangilinan J."/>
            <person name="Riley R."/>
            <person name="LaButti K."/>
            <person name="Andreopoulos B."/>
            <person name="Lipzen A."/>
            <person name="Chen C."/>
            <person name="Yan M."/>
            <person name="Daum C."/>
            <person name="Ng V."/>
            <person name="Clum A."/>
            <person name="Steindorff A."/>
            <person name="Ohm R.A."/>
            <person name="Martin F."/>
            <person name="Silar P."/>
            <person name="Natvig D.O."/>
            <person name="Lalanne C."/>
            <person name="Gautier V."/>
            <person name="Ament-Velasquez S.L."/>
            <person name="Kruys A."/>
            <person name="Hutchinson M.I."/>
            <person name="Powell A.J."/>
            <person name="Barry K."/>
            <person name="Miller A.N."/>
            <person name="Grigoriev I.V."/>
            <person name="Debuchy R."/>
            <person name="Gladieux P."/>
            <person name="Hiltunen Thoren M."/>
            <person name="Johannesson H."/>
        </authorList>
    </citation>
    <scope>NUCLEOTIDE SEQUENCE</scope>
    <source>
        <strain evidence="2">CBS 626.80</strain>
    </source>
</reference>
<feature type="compositionally biased region" description="Acidic residues" evidence="1">
    <location>
        <begin position="306"/>
        <end position="317"/>
    </location>
</feature>
<feature type="compositionally biased region" description="Polar residues" evidence="1">
    <location>
        <begin position="61"/>
        <end position="70"/>
    </location>
</feature>
<feature type="compositionally biased region" description="Low complexity" evidence="1">
    <location>
        <begin position="71"/>
        <end position="87"/>
    </location>
</feature>
<keyword evidence="3" id="KW-1185">Reference proteome</keyword>
<accession>A0AAN6SBX7</accession>
<organism evidence="2 3">
    <name type="scientific">Pseudoneurospora amorphoporcata</name>
    <dbReference type="NCBI Taxonomy" id="241081"/>
    <lineage>
        <taxon>Eukaryota</taxon>
        <taxon>Fungi</taxon>
        <taxon>Dikarya</taxon>
        <taxon>Ascomycota</taxon>
        <taxon>Pezizomycotina</taxon>
        <taxon>Sordariomycetes</taxon>
        <taxon>Sordariomycetidae</taxon>
        <taxon>Sordariales</taxon>
        <taxon>Sordariaceae</taxon>
        <taxon>Pseudoneurospora</taxon>
    </lineage>
</organism>
<dbReference type="AlphaFoldDB" id="A0AAN6SBX7"/>
<comment type="caution">
    <text evidence="2">The sequence shown here is derived from an EMBL/GenBank/DDBJ whole genome shotgun (WGS) entry which is preliminary data.</text>
</comment>
<evidence type="ECO:0000256" key="1">
    <source>
        <dbReference type="SAM" id="MobiDB-lite"/>
    </source>
</evidence>